<protein>
    <submittedName>
        <fullName evidence="2">Membrane protein</fullName>
    </submittedName>
</protein>
<accession>A0A2X3XWM6</accession>
<dbReference type="InterPro" id="IPR021506">
    <property type="entry name" value="DUF3165"/>
</dbReference>
<feature type="transmembrane region" description="Helical" evidence="1">
    <location>
        <begin position="54"/>
        <end position="70"/>
    </location>
</feature>
<gene>
    <name evidence="2" type="ORF">NCTC12278_00505</name>
</gene>
<dbReference type="Proteomes" id="UP000249495">
    <property type="component" value="Chromosome 1"/>
</dbReference>
<evidence type="ECO:0000313" key="2">
    <source>
        <dbReference type="EMBL" id="SQF39661.1"/>
    </source>
</evidence>
<keyword evidence="1" id="KW-0472">Membrane</keyword>
<proteinExistence type="predicted"/>
<dbReference type="STRING" id="1123303.GCA_000372425_00039"/>
<dbReference type="RefSeq" id="WP_018029371.1">
    <property type="nucleotide sequence ID" value="NZ_JBCLUB010000001.1"/>
</dbReference>
<evidence type="ECO:0000256" key="1">
    <source>
        <dbReference type="SAM" id="Phobius"/>
    </source>
</evidence>
<dbReference type="AlphaFoldDB" id="A0A2X3XWM6"/>
<feature type="transmembrane region" description="Helical" evidence="1">
    <location>
        <begin position="27"/>
        <end position="47"/>
    </location>
</feature>
<keyword evidence="3" id="KW-1185">Reference proteome</keyword>
<keyword evidence="1" id="KW-0812">Transmembrane</keyword>
<dbReference type="OrthoDB" id="2237273at2"/>
<name>A0A2X3XWM6_9STRE</name>
<dbReference type="Pfam" id="PF11364">
    <property type="entry name" value="DUF3165"/>
    <property type="match status" value="1"/>
</dbReference>
<keyword evidence="1" id="KW-1133">Transmembrane helix</keyword>
<dbReference type="KEGG" id="sfer:NCTC12278_00505"/>
<evidence type="ECO:0000313" key="3">
    <source>
        <dbReference type="Proteomes" id="UP000249495"/>
    </source>
</evidence>
<organism evidence="2 3">
    <name type="scientific">Streptococcus ferus</name>
    <dbReference type="NCBI Taxonomy" id="1345"/>
    <lineage>
        <taxon>Bacteria</taxon>
        <taxon>Bacillati</taxon>
        <taxon>Bacillota</taxon>
        <taxon>Bacilli</taxon>
        <taxon>Lactobacillales</taxon>
        <taxon>Streptococcaceae</taxon>
        <taxon>Streptococcus</taxon>
    </lineage>
</organism>
<sequence>MFYLIIAILLVLYYVFVAPKTVKNTMNMISLVAIVAFLLVLAGMTFIKILQSPPEIFVGLGMIVVGYYALRDVMRLSKKSR</sequence>
<dbReference type="EMBL" id="LS483343">
    <property type="protein sequence ID" value="SQF39661.1"/>
    <property type="molecule type" value="Genomic_DNA"/>
</dbReference>
<reference evidence="2 3" key="1">
    <citation type="submission" date="2018-06" db="EMBL/GenBank/DDBJ databases">
        <authorList>
            <consortium name="Pathogen Informatics"/>
            <person name="Doyle S."/>
        </authorList>
    </citation>
    <scope>NUCLEOTIDE SEQUENCE [LARGE SCALE GENOMIC DNA]</scope>
    <source>
        <strain evidence="2 3">NCTC12278</strain>
    </source>
</reference>